<keyword evidence="4" id="KW-1185">Reference proteome</keyword>
<dbReference type="SFLD" id="SFLDS00019">
    <property type="entry name" value="Glutathione_Transferase_(cytos"/>
    <property type="match status" value="1"/>
</dbReference>
<feature type="domain" description="GST N-terminal" evidence="1">
    <location>
        <begin position="28"/>
        <end position="110"/>
    </location>
</feature>
<dbReference type="CDD" id="cd00570">
    <property type="entry name" value="GST_N_family"/>
    <property type="match status" value="1"/>
</dbReference>
<evidence type="ECO:0000313" key="3">
    <source>
        <dbReference type="EMBL" id="MCT4370613.1"/>
    </source>
</evidence>
<dbReference type="Pfam" id="PF13417">
    <property type="entry name" value="GST_N_3"/>
    <property type="match status" value="1"/>
</dbReference>
<dbReference type="PROSITE" id="PS50405">
    <property type="entry name" value="GST_CTER"/>
    <property type="match status" value="1"/>
</dbReference>
<proteinExistence type="predicted"/>
<dbReference type="PANTHER" id="PTHR44051:SF8">
    <property type="entry name" value="GLUTATHIONE S-TRANSFERASE GSTA"/>
    <property type="match status" value="1"/>
</dbReference>
<evidence type="ECO:0000313" key="4">
    <source>
        <dbReference type="Proteomes" id="UP000217448"/>
    </source>
</evidence>
<dbReference type="Pfam" id="PF00043">
    <property type="entry name" value="GST_C"/>
    <property type="match status" value="1"/>
</dbReference>
<accession>A0ABT2KJT1</accession>
<organism evidence="3 4">
    <name type="scientific">Alloyangia mangrovi</name>
    <dbReference type="NCBI Taxonomy" id="1779329"/>
    <lineage>
        <taxon>Bacteria</taxon>
        <taxon>Pseudomonadati</taxon>
        <taxon>Pseudomonadota</taxon>
        <taxon>Alphaproteobacteria</taxon>
        <taxon>Rhodobacterales</taxon>
        <taxon>Roseobacteraceae</taxon>
        <taxon>Alloyangia</taxon>
    </lineage>
</organism>
<name>A0ABT2KJT1_9RHOB</name>
<dbReference type="PANTHER" id="PTHR44051">
    <property type="entry name" value="GLUTATHIONE S-TRANSFERASE-RELATED"/>
    <property type="match status" value="1"/>
</dbReference>
<dbReference type="EMBL" id="NTHN02000015">
    <property type="protein sequence ID" value="MCT4370613.1"/>
    <property type="molecule type" value="Genomic_DNA"/>
</dbReference>
<comment type="caution">
    <text evidence="3">The sequence shown here is derived from an EMBL/GenBank/DDBJ whole genome shotgun (WGS) entry which is preliminary data.</text>
</comment>
<dbReference type="SFLD" id="SFLDG00358">
    <property type="entry name" value="Main_(cytGST)"/>
    <property type="match status" value="1"/>
</dbReference>
<dbReference type="PROSITE" id="PS50404">
    <property type="entry name" value="GST_NTER"/>
    <property type="match status" value="1"/>
</dbReference>
<dbReference type="InterPro" id="IPR010987">
    <property type="entry name" value="Glutathione-S-Trfase_C-like"/>
</dbReference>
<dbReference type="InterPro" id="IPR040079">
    <property type="entry name" value="Glutathione_S-Trfase"/>
</dbReference>
<dbReference type="InterPro" id="IPR004046">
    <property type="entry name" value="GST_C"/>
</dbReference>
<evidence type="ECO:0000259" key="2">
    <source>
        <dbReference type="PROSITE" id="PS50405"/>
    </source>
</evidence>
<evidence type="ECO:0000259" key="1">
    <source>
        <dbReference type="PROSITE" id="PS50404"/>
    </source>
</evidence>
<dbReference type="CDD" id="cd00299">
    <property type="entry name" value="GST_C_family"/>
    <property type="match status" value="1"/>
</dbReference>
<dbReference type="InterPro" id="IPR004045">
    <property type="entry name" value="Glutathione_S-Trfase_N"/>
</dbReference>
<reference evidence="4" key="1">
    <citation type="submission" date="2023-07" db="EMBL/GenBank/DDBJ databases">
        <title>Yangia mangrovi SAOS 153D genome.</title>
        <authorList>
            <person name="Verma A."/>
            <person name="Pal Y."/>
            <person name="Sundharam S."/>
            <person name="Bisht B."/>
            <person name="Srinivasan K."/>
        </authorList>
    </citation>
    <scope>NUCLEOTIDE SEQUENCE [LARGE SCALE GENOMIC DNA]</scope>
    <source>
        <strain evidence="4">SAOS 153D</strain>
    </source>
</reference>
<gene>
    <name evidence="3" type="ORF">CLG85_009875</name>
</gene>
<sequence length="256" mass="29054">MQLRSRRLATGGARPEYSLCRSEEGAALRLTLYSHPLASYCHKILIALYEAGTVFETVTVDLGDPAQHARLLGLWPVGKLPVLQDTERNVTLPEATIIIDYLDRVFPGPQPMLPADPDTCLQARLWDRFFDLYVQGPMQKIVFDSFRPEDQKDHLGVAEAGEQLRQAYAMIERHMTGRVWAAGEHFSLAECSAAPALFFARILQPFDPAQTALDAYFERLLLRPSFSRVLIEAQPWFESFPFRDRMDARFQPSVPT</sequence>
<feature type="domain" description="GST C-terminal" evidence="2">
    <location>
        <begin position="116"/>
        <end position="250"/>
    </location>
</feature>
<dbReference type="Proteomes" id="UP000217448">
    <property type="component" value="Unassembled WGS sequence"/>
</dbReference>
<protein>
    <submittedName>
        <fullName evidence="3">Glutathione S-transferase family protein</fullName>
    </submittedName>
</protein>